<reference evidence="1 2" key="1">
    <citation type="submission" date="2018-03" db="EMBL/GenBank/DDBJ databases">
        <title>Genomic Encyclopedia of Archaeal and Bacterial Type Strains, Phase II (KMG-II): from individual species to whole genera.</title>
        <authorList>
            <person name="Goeker M."/>
        </authorList>
    </citation>
    <scope>NUCLEOTIDE SEQUENCE [LARGE SCALE GENOMIC DNA]</scope>
    <source>
        <strain evidence="1 2">DSM 100214</strain>
    </source>
</reference>
<organism evidence="1 2">
    <name type="scientific">Dysgonomonas alginatilytica</name>
    <dbReference type="NCBI Taxonomy" id="1605892"/>
    <lineage>
        <taxon>Bacteria</taxon>
        <taxon>Pseudomonadati</taxon>
        <taxon>Bacteroidota</taxon>
        <taxon>Bacteroidia</taxon>
        <taxon>Bacteroidales</taxon>
        <taxon>Dysgonomonadaceae</taxon>
        <taxon>Dysgonomonas</taxon>
    </lineage>
</organism>
<sequence>MTKLYSLFARTNTDTELKSDNLQFEIVDYSEKAIALFGDTKEIKDLLKAMGGKFNPRLSHNDEKQAGWIFSKTKRDELNTVLNLNK</sequence>
<proteinExistence type="predicted"/>
<name>A0A2V3PMK8_9BACT</name>
<dbReference type="Proteomes" id="UP000247973">
    <property type="component" value="Unassembled WGS sequence"/>
</dbReference>
<dbReference type="AlphaFoldDB" id="A0A2V3PMK8"/>
<evidence type="ECO:0000313" key="1">
    <source>
        <dbReference type="EMBL" id="PXV63286.1"/>
    </source>
</evidence>
<evidence type="ECO:0000313" key="2">
    <source>
        <dbReference type="Proteomes" id="UP000247973"/>
    </source>
</evidence>
<dbReference type="EMBL" id="QICL01000014">
    <property type="protein sequence ID" value="PXV63286.1"/>
    <property type="molecule type" value="Genomic_DNA"/>
</dbReference>
<gene>
    <name evidence="1" type="ORF">CLV62_1142</name>
</gene>
<protein>
    <submittedName>
        <fullName evidence="1">Uncharacterized protein</fullName>
    </submittedName>
</protein>
<comment type="caution">
    <text evidence="1">The sequence shown here is derived from an EMBL/GenBank/DDBJ whole genome shotgun (WGS) entry which is preliminary data.</text>
</comment>
<accession>A0A2V3PMK8</accession>
<keyword evidence="2" id="KW-1185">Reference proteome</keyword>